<dbReference type="InterPro" id="IPR005180">
    <property type="entry name" value="DUF302"/>
</dbReference>
<dbReference type="Pfam" id="PF03625">
    <property type="entry name" value="DUF302"/>
    <property type="match status" value="1"/>
</dbReference>
<dbReference type="EMBL" id="UOFR01000030">
    <property type="protein sequence ID" value="VAW94847.1"/>
    <property type="molecule type" value="Genomic_DNA"/>
</dbReference>
<dbReference type="PANTHER" id="PTHR38342:SF1">
    <property type="entry name" value="SLR5037 PROTEIN"/>
    <property type="match status" value="1"/>
</dbReference>
<dbReference type="InterPro" id="IPR016796">
    <property type="entry name" value="UCP021774"/>
</dbReference>
<gene>
    <name evidence="2" type="ORF">MNBD_GAMMA21-2552</name>
</gene>
<reference evidence="2" key="1">
    <citation type="submission" date="2018-06" db="EMBL/GenBank/DDBJ databases">
        <authorList>
            <person name="Zhirakovskaya E."/>
        </authorList>
    </citation>
    <scope>NUCLEOTIDE SEQUENCE</scope>
</reference>
<proteinExistence type="predicted"/>
<evidence type="ECO:0000313" key="2">
    <source>
        <dbReference type="EMBL" id="VAW94847.1"/>
    </source>
</evidence>
<dbReference type="PIRSF" id="PIRSF021774">
    <property type="entry name" value="UCP021774"/>
    <property type="match status" value="1"/>
</dbReference>
<dbReference type="CDD" id="cd14797">
    <property type="entry name" value="DUF302"/>
    <property type="match status" value="1"/>
</dbReference>
<dbReference type="Gene3D" id="3.30.310.70">
    <property type="entry name" value="TT1751-like domain"/>
    <property type="match status" value="1"/>
</dbReference>
<dbReference type="SUPFAM" id="SSF103247">
    <property type="entry name" value="TT1751-like"/>
    <property type="match status" value="1"/>
</dbReference>
<evidence type="ECO:0000259" key="1">
    <source>
        <dbReference type="Pfam" id="PF03625"/>
    </source>
</evidence>
<accession>A0A3B1A5H8</accession>
<dbReference type="InterPro" id="IPR035923">
    <property type="entry name" value="TT1751-like_sf"/>
</dbReference>
<sequence>MSYGFSTTVNTGFDEAIKNVTAALQEEGFGVLTEIDVKAVLKKKLDVEKRPYTILGACNPILANQAITAEPDIGLLLPCNVLVREEDDGNVTVAFMDPSAVLTLAEKEGIAELAGEVKARLQRVMSSIG</sequence>
<dbReference type="PANTHER" id="PTHR38342">
    <property type="entry name" value="SLR5037 PROTEIN"/>
    <property type="match status" value="1"/>
</dbReference>
<dbReference type="AlphaFoldDB" id="A0A3B1A5H8"/>
<feature type="domain" description="DUF302" evidence="1">
    <location>
        <begin position="35"/>
        <end position="98"/>
    </location>
</feature>
<name>A0A3B1A5H8_9ZZZZ</name>
<organism evidence="2">
    <name type="scientific">hydrothermal vent metagenome</name>
    <dbReference type="NCBI Taxonomy" id="652676"/>
    <lineage>
        <taxon>unclassified sequences</taxon>
        <taxon>metagenomes</taxon>
        <taxon>ecological metagenomes</taxon>
    </lineage>
</organism>
<protein>
    <submittedName>
        <fullName evidence="2">Uncharacterized conserved protein</fullName>
    </submittedName>
</protein>